<keyword evidence="4" id="KW-0633">Potassium transport</keyword>
<evidence type="ECO:0000256" key="8">
    <source>
        <dbReference type="ARBA" id="ARBA00022989"/>
    </source>
</evidence>
<dbReference type="PANTHER" id="PTHR31462:SF5">
    <property type="entry name" value="ENDOSOMAL_LYSOSOMAL PROTON CHANNEL TMEM175"/>
    <property type="match status" value="1"/>
</dbReference>
<dbReference type="PANTHER" id="PTHR31462">
    <property type="entry name" value="ENDOSOMAL/LYSOSOMAL POTASSIUM CHANNEL TMEM175"/>
    <property type="match status" value="1"/>
</dbReference>
<proteinExistence type="inferred from homology"/>
<protein>
    <submittedName>
        <fullName evidence="14">Putative membrane protein</fullName>
    </submittedName>
</protein>
<keyword evidence="10 13" id="KW-0472">Membrane</keyword>
<evidence type="ECO:0000256" key="9">
    <source>
        <dbReference type="ARBA" id="ARBA00023065"/>
    </source>
</evidence>
<keyword evidence="7" id="KW-0630">Potassium</keyword>
<comment type="catalytic activity">
    <reaction evidence="12">
        <text>K(+)(in) = K(+)(out)</text>
        <dbReference type="Rhea" id="RHEA:29463"/>
        <dbReference type="ChEBI" id="CHEBI:29103"/>
    </reaction>
</comment>
<evidence type="ECO:0000256" key="1">
    <source>
        <dbReference type="ARBA" id="ARBA00004141"/>
    </source>
</evidence>
<comment type="subcellular location">
    <subcellularLocation>
        <location evidence="1">Membrane</location>
        <topology evidence="1">Multi-pass membrane protein</topology>
    </subcellularLocation>
</comment>
<comment type="caution">
    <text evidence="14">The sequence shown here is derived from an EMBL/GenBank/DDBJ whole genome shotgun (WGS) entry which is preliminary data.</text>
</comment>
<sequence>MSKKHATPARLEAFSDGVIAVIITIMVLELKVPVHDGFAGFATLLPTLAIYALSFSFTGVYWINHHHLVHRTDQADERTLYANLFFLFWLSLLPFFTGYLLDKKMDSFSVLLYVLLMIMTGASFMWLRLTIGRYLRETGRLEQEDAEAERKHWISLGLYIVAALCSFPYPRIALGIVALVMVVWVLPTSKIDPIEHCIDVHTEKHQQT</sequence>
<dbReference type="GO" id="GO:0015252">
    <property type="term" value="F:proton channel activity"/>
    <property type="evidence" value="ECO:0007669"/>
    <property type="project" value="InterPro"/>
</dbReference>
<dbReference type="Proteomes" id="UP000540989">
    <property type="component" value="Unassembled WGS sequence"/>
</dbReference>
<dbReference type="Pfam" id="PF06736">
    <property type="entry name" value="TMEM175"/>
    <property type="match status" value="1"/>
</dbReference>
<evidence type="ECO:0000256" key="4">
    <source>
        <dbReference type="ARBA" id="ARBA00022538"/>
    </source>
</evidence>
<dbReference type="GO" id="GO:0005267">
    <property type="term" value="F:potassium channel activity"/>
    <property type="evidence" value="ECO:0007669"/>
    <property type="project" value="UniProtKB-KW"/>
</dbReference>
<feature type="transmembrane region" description="Helical" evidence="13">
    <location>
        <begin position="158"/>
        <end position="186"/>
    </location>
</feature>
<keyword evidence="9" id="KW-0406">Ion transport</keyword>
<evidence type="ECO:0000256" key="11">
    <source>
        <dbReference type="ARBA" id="ARBA00023303"/>
    </source>
</evidence>
<dbReference type="AlphaFoldDB" id="A0A7W7ZC37"/>
<feature type="transmembrane region" description="Helical" evidence="13">
    <location>
        <begin position="38"/>
        <end position="63"/>
    </location>
</feature>
<keyword evidence="15" id="KW-1185">Reference proteome</keyword>
<keyword evidence="8 13" id="KW-1133">Transmembrane helix</keyword>
<keyword evidence="3" id="KW-0813">Transport</keyword>
<feature type="transmembrane region" description="Helical" evidence="13">
    <location>
        <begin position="107"/>
        <end position="127"/>
    </location>
</feature>
<comment type="similarity">
    <text evidence="2">Belongs to the TMEM175 family.</text>
</comment>
<evidence type="ECO:0000313" key="15">
    <source>
        <dbReference type="Proteomes" id="UP000540989"/>
    </source>
</evidence>
<name>A0A7W7ZC37_9BACT</name>
<keyword evidence="5 13" id="KW-0812">Transmembrane</keyword>
<evidence type="ECO:0000256" key="7">
    <source>
        <dbReference type="ARBA" id="ARBA00022958"/>
    </source>
</evidence>
<evidence type="ECO:0000256" key="3">
    <source>
        <dbReference type="ARBA" id="ARBA00022448"/>
    </source>
</evidence>
<evidence type="ECO:0000256" key="13">
    <source>
        <dbReference type="SAM" id="Phobius"/>
    </source>
</evidence>
<reference evidence="14 15" key="1">
    <citation type="submission" date="2020-08" db="EMBL/GenBank/DDBJ databases">
        <title>Genomic Encyclopedia of Type Strains, Phase IV (KMG-V): Genome sequencing to study the core and pangenomes of soil and plant-associated prokaryotes.</title>
        <authorList>
            <person name="Whitman W."/>
        </authorList>
    </citation>
    <scope>NUCLEOTIDE SEQUENCE [LARGE SCALE GENOMIC DNA]</scope>
    <source>
        <strain evidence="14 15">M8UP14</strain>
    </source>
</reference>
<keyword evidence="6" id="KW-0631">Potassium channel</keyword>
<feature type="transmembrane region" description="Helical" evidence="13">
    <location>
        <begin position="12"/>
        <end position="32"/>
    </location>
</feature>
<evidence type="ECO:0000256" key="12">
    <source>
        <dbReference type="ARBA" id="ARBA00034430"/>
    </source>
</evidence>
<evidence type="ECO:0000256" key="6">
    <source>
        <dbReference type="ARBA" id="ARBA00022826"/>
    </source>
</evidence>
<dbReference type="EMBL" id="JACHIP010000002">
    <property type="protein sequence ID" value="MBB5057098.1"/>
    <property type="molecule type" value="Genomic_DNA"/>
</dbReference>
<keyword evidence="11" id="KW-0407">Ion channel</keyword>
<evidence type="ECO:0000256" key="5">
    <source>
        <dbReference type="ARBA" id="ARBA00022692"/>
    </source>
</evidence>
<dbReference type="RefSeq" id="WP_184215590.1">
    <property type="nucleotide sequence ID" value="NZ_JACHIP010000002.1"/>
</dbReference>
<feature type="transmembrane region" description="Helical" evidence="13">
    <location>
        <begin position="84"/>
        <end position="101"/>
    </location>
</feature>
<organism evidence="14 15">
    <name type="scientific">Granulicella aggregans</name>
    <dbReference type="NCBI Taxonomy" id="474949"/>
    <lineage>
        <taxon>Bacteria</taxon>
        <taxon>Pseudomonadati</taxon>
        <taxon>Acidobacteriota</taxon>
        <taxon>Terriglobia</taxon>
        <taxon>Terriglobales</taxon>
        <taxon>Acidobacteriaceae</taxon>
        <taxon>Granulicella</taxon>
    </lineage>
</organism>
<gene>
    <name evidence="14" type="ORF">HDF16_001783</name>
</gene>
<evidence type="ECO:0000313" key="14">
    <source>
        <dbReference type="EMBL" id="MBB5057098.1"/>
    </source>
</evidence>
<dbReference type="InterPro" id="IPR010617">
    <property type="entry name" value="TMEM175-like"/>
</dbReference>
<evidence type="ECO:0000256" key="2">
    <source>
        <dbReference type="ARBA" id="ARBA00006920"/>
    </source>
</evidence>
<evidence type="ECO:0000256" key="10">
    <source>
        <dbReference type="ARBA" id="ARBA00023136"/>
    </source>
</evidence>
<dbReference type="GO" id="GO:0016020">
    <property type="term" value="C:membrane"/>
    <property type="evidence" value="ECO:0007669"/>
    <property type="project" value="UniProtKB-SubCell"/>
</dbReference>
<accession>A0A7W7ZC37</accession>